<name>A0ABN5YWG5_9MYCO</name>
<proteinExistence type="predicted"/>
<evidence type="ECO:0000313" key="1">
    <source>
        <dbReference type="EMBL" id="BBX86245.1"/>
    </source>
</evidence>
<gene>
    <name evidence="1" type="ORF">MAUB_41180</name>
</gene>
<reference evidence="1 2" key="1">
    <citation type="journal article" date="2019" name="Emerg. Microbes Infect.">
        <title>Comprehensive subspecies identification of 175 nontuberculous mycobacteria species based on 7547 genomic profiles.</title>
        <authorList>
            <person name="Matsumoto Y."/>
            <person name="Kinjo T."/>
            <person name="Motooka D."/>
            <person name="Nabeya D."/>
            <person name="Jung N."/>
            <person name="Uechi K."/>
            <person name="Horii T."/>
            <person name="Iida T."/>
            <person name="Fujita J."/>
            <person name="Nakamura S."/>
        </authorList>
    </citation>
    <scope>NUCLEOTIDE SEQUENCE [LARGE SCALE GENOMIC DNA]</scope>
    <source>
        <strain evidence="1 2">JCM 15296</strain>
    </source>
</reference>
<organism evidence="1 2">
    <name type="scientific">Mycolicibacterium aubagnense</name>
    <dbReference type="NCBI Taxonomy" id="319707"/>
    <lineage>
        <taxon>Bacteria</taxon>
        <taxon>Bacillati</taxon>
        <taxon>Actinomycetota</taxon>
        <taxon>Actinomycetes</taxon>
        <taxon>Mycobacteriales</taxon>
        <taxon>Mycobacteriaceae</taxon>
        <taxon>Mycolicibacterium</taxon>
    </lineage>
</organism>
<dbReference type="EMBL" id="AP022577">
    <property type="protein sequence ID" value="BBX86245.1"/>
    <property type="molecule type" value="Genomic_DNA"/>
</dbReference>
<protein>
    <submittedName>
        <fullName evidence="1">Uncharacterized protein</fullName>
    </submittedName>
</protein>
<keyword evidence="2" id="KW-1185">Reference proteome</keyword>
<evidence type="ECO:0000313" key="2">
    <source>
        <dbReference type="Proteomes" id="UP000465609"/>
    </source>
</evidence>
<accession>A0ABN5YWG5</accession>
<dbReference type="Proteomes" id="UP000465609">
    <property type="component" value="Chromosome"/>
</dbReference>
<sequence>MGEVGGDDVGPSAGLLDLFRHVLQLRLGAGGNHHVSTRFGERDGNGRAEATARAGHYGYLVVESESVQNHVCLTRFVLVVVRHVNKIGALREQISRTRSKWG</sequence>